<dbReference type="EMBL" id="CP000356">
    <property type="protein sequence ID" value="ABF54004.1"/>
    <property type="molecule type" value="Genomic_DNA"/>
</dbReference>
<feature type="compositionally biased region" description="Low complexity" evidence="3">
    <location>
        <begin position="98"/>
        <end position="109"/>
    </location>
</feature>
<evidence type="ECO:0000256" key="1">
    <source>
        <dbReference type="ARBA" id="ARBA00006432"/>
    </source>
</evidence>
<dbReference type="KEGG" id="sal:Sala_2295"/>
<evidence type="ECO:0000256" key="3">
    <source>
        <dbReference type="SAM" id="MobiDB-lite"/>
    </source>
</evidence>
<dbReference type="NCBIfam" id="NF006624">
    <property type="entry name" value="PRK09192.1"/>
    <property type="match status" value="1"/>
</dbReference>
<feature type="compositionally biased region" description="Basic residues" evidence="3">
    <location>
        <begin position="39"/>
        <end position="59"/>
    </location>
</feature>
<comment type="similarity">
    <text evidence="1">Belongs to the ATP-dependent AMP-binding enzyme family.</text>
</comment>
<accession>Q1GQR8</accession>
<keyword evidence="6" id="KW-1185">Reference proteome</keyword>
<feature type="compositionally biased region" description="Basic residues" evidence="3">
    <location>
        <begin position="110"/>
        <end position="120"/>
    </location>
</feature>
<feature type="compositionally biased region" description="Low complexity" evidence="3">
    <location>
        <begin position="25"/>
        <end position="38"/>
    </location>
</feature>
<feature type="compositionally biased region" description="Basic residues" evidence="3">
    <location>
        <begin position="76"/>
        <end position="97"/>
    </location>
</feature>
<dbReference type="InterPro" id="IPR040097">
    <property type="entry name" value="FAAL/FAAC"/>
</dbReference>
<dbReference type="HOGENOM" id="CLU_000022_23_7_5"/>
<dbReference type="eggNOG" id="COG0318">
    <property type="taxonomic scope" value="Bacteria"/>
</dbReference>
<keyword evidence="2 5" id="KW-0436">Ligase</keyword>
<dbReference type="InterPro" id="IPR045851">
    <property type="entry name" value="AMP-bd_C_sf"/>
</dbReference>
<dbReference type="PANTHER" id="PTHR22754:SF32">
    <property type="entry name" value="DISCO-INTERACTING PROTEIN 2"/>
    <property type="match status" value="1"/>
</dbReference>
<dbReference type="STRING" id="317655.Sala_2295"/>
<name>Q1GQR8_SPHAL</name>
<evidence type="ECO:0000313" key="5">
    <source>
        <dbReference type="EMBL" id="ABF54004.1"/>
    </source>
</evidence>
<feature type="compositionally biased region" description="Basic residues" evidence="3">
    <location>
        <begin position="133"/>
        <end position="143"/>
    </location>
</feature>
<feature type="region of interest" description="Disordered" evidence="3">
    <location>
        <begin position="1"/>
        <end position="143"/>
    </location>
</feature>
<proteinExistence type="inferred from homology"/>
<dbReference type="CDD" id="cd05931">
    <property type="entry name" value="FAAL"/>
    <property type="match status" value="1"/>
</dbReference>
<dbReference type="Proteomes" id="UP000006578">
    <property type="component" value="Chromosome"/>
</dbReference>
<sequence>MRSIGANRAPPPRPAPPARPRRPAPRQGYAAPAPGCAPRARKRRPAVRAAWGHRARVRQKAPNAAAGQSRSPPRPPRSRPPRSLRRCPPRRFHRRKAAPLPAALPARAASSRRRASRHIGGRRDNANAPSGRRPPRTPPWRHFRPSIRIRALFGRDSAAAWRGSSRIARHRQAPVRRASLRRAVFSIGRREQDAWACAMFVPQSGPIENDQQRHIGHQSPDMGDLFKQHRVRARFMAQKDDMLVAARPESRDVAPLMTENHAASADTLVPTPTQCAQPRRFSDFATVGEALDYAASGTRGLNFHDPRGRLIRAYPYSELRADALAAAYRLIAAGVKPQDRIALIAETGPEFAALFFGAIYAGAWPVPLPLPTSFGGRDSYVGQLVVQLTSCDPRMLFFPPEIAAMAVEAAEQRGVEPLDWTAFAERAAPVADLPAQKTDETCYLQYSSGSTRFPHGVAVTHGALLNNLSAHSHGMKLQDSDRCVSWLPWYHDMGLVGCLLSPVANQVSVDYLKTEDFARRPLAWLDLISRNQGTTLSYSPTFGYDICARRISSQSHVADRFDLSRWRVAGNGADMIRPDVMQAFVDAFADAGFKASAFLPSYGLAEATLAVSIMPPGEGIVVELVEETELSGAANDSGRPTRYRAIVNCGKAVKDMVIEVRDEAGNPLPDQTVGKVWCTGPSLMTGYYRDPEATAACLKDGWLDTGDMGYISNGYIYIVGRAKDMIIINGKNHWPQDIEWAVEQLPGFKSGDIAAFAITTPGGEETPAVLVQCRTSDDAERAALRETIRERVRAITGMNCLVELIPPRTLPRTSSGKLSRSKARAQYLAGEIQPFAIAA</sequence>
<dbReference type="InterPro" id="IPR042099">
    <property type="entry name" value="ANL_N_sf"/>
</dbReference>
<dbReference type="Gene3D" id="3.40.50.12780">
    <property type="entry name" value="N-terminal domain of ligase-like"/>
    <property type="match status" value="1"/>
</dbReference>
<dbReference type="GO" id="GO:0005886">
    <property type="term" value="C:plasma membrane"/>
    <property type="evidence" value="ECO:0007669"/>
    <property type="project" value="TreeGrafter"/>
</dbReference>
<dbReference type="AlphaFoldDB" id="Q1GQR8"/>
<evidence type="ECO:0000259" key="4">
    <source>
        <dbReference type="Pfam" id="PF00501"/>
    </source>
</evidence>
<gene>
    <name evidence="5" type="ordered locus">Sala_2295</name>
</gene>
<evidence type="ECO:0000256" key="2">
    <source>
        <dbReference type="ARBA" id="ARBA00022598"/>
    </source>
</evidence>
<dbReference type="InterPro" id="IPR000873">
    <property type="entry name" value="AMP-dep_synth/lig_dom"/>
</dbReference>
<dbReference type="GO" id="GO:0006633">
    <property type="term" value="P:fatty acid biosynthetic process"/>
    <property type="evidence" value="ECO:0007669"/>
    <property type="project" value="TreeGrafter"/>
</dbReference>
<feature type="compositionally biased region" description="Pro residues" evidence="3">
    <location>
        <begin position="9"/>
        <end position="18"/>
    </location>
</feature>
<dbReference type="GO" id="GO:0016874">
    <property type="term" value="F:ligase activity"/>
    <property type="evidence" value="ECO:0007669"/>
    <property type="project" value="UniProtKB-KW"/>
</dbReference>
<dbReference type="Pfam" id="PF00501">
    <property type="entry name" value="AMP-binding"/>
    <property type="match status" value="1"/>
</dbReference>
<reference evidence="5 6" key="1">
    <citation type="journal article" date="2009" name="Proc. Natl. Acad. Sci. U.S.A.">
        <title>The genomic basis of trophic strategy in marine bacteria.</title>
        <authorList>
            <person name="Lauro F.M."/>
            <person name="McDougald D."/>
            <person name="Thomas T."/>
            <person name="Williams T.J."/>
            <person name="Egan S."/>
            <person name="Rice S."/>
            <person name="DeMaere M.Z."/>
            <person name="Ting L."/>
            <person name="Ertan H."/>
            <person name="Johnson J."/>
            <person name="Ferriera S."/>
            <person name="Lapidus A."/>
            <person name="Anderson I."/>
            <person name="Kyrpides N."/>
            <person name="Munk A.C."/>
            <person name="Detter C."/>
            <person name="Han C.S."/>
            <person name="Brown M.V."/>
            <person name="Robb F.T."/>
            <person name="Kjelleberg S."/>
            <person name="Cavicchioli R."/>
        </authorList>
    </citation>
    <scope>NUCLEOTIDE SEQUENCE [LARGE SCALE GENOMIC DNA]</scope>
    <source>
        <strain evidence="6">DSM 13593 / LMG 18877 / RB2256</strain>
    </source>
</reference>
<dbReference type="GO" id="GO:0070566">
    <property type="term" value="F:adenylyltransferase activity"/>
    <property type="evidence" value="ECO:0007669"/>
    <property type="project" value="TreeGrafter"/>
</dbReference>
<protein>
    <submittedName>
        <fullName evidence="5">AMP-dependent synthetase and ligase</fullName>
    </submittedName>
</protein>
<feature type="domain" description="AMP-dependent synthetase/ligase" evidence="4">
    <location>
        <begin position="314"/>
        <end position="688"/>
    </location>
</feature>
<organism evidence="5 6">
    <name type="scientific">Sphingopyxis alaskensis (strain DSM 13593 / LMG 18877 / RB2256)</name>
    <name type="common">Sphingomonas alaskensis</name>
    <dbReference type="NCBI Taxonomy" id="317655"/>
    <lineage>
        <taxon>Bacteria</taxon>
        <taxon>Pseudomonadati</taxon>
        <taxon>Pseudomonadota</taxon>
        <taxon>Alphaproteobacteria</taxon>
        <taxon>Sphingomonadales</taxon>
        <taxon>Sphingomonadaceae</taxon>
        <taxon>Sphingopyxis</taxon>
    </lineage>
</organism>
<dbReference type="Gene3D" id="3.30.300.30">
    <property type="match status" value="1"/>
</dbReference>
<dbReference type="PANTHER" id="PTHR22754">
    <property type="entry name" value="DISCO-INTERACTING PROTEIN 2 DIP2 -RELATED"/>
    <property type="match status" value="1"/>
</dbReference>
<evidence type="ECO:0000313" key="6">
    <source>
        <dbReference type="Proteomes" id="UP000006578"/>
    </source>
</evidence>
<dbReference type="SUPFAM" id="SSF56801">
    <property type="entry name" value="Acetyl-CoA synthetase-like"/>
    <property type="match status" value="1"/>
</dbReference>